<feature type="region of interest" description="Disordered" evidence="2">
    <location>
        <begin position="163"/>
        <end position="191"/>
    </location>
</feature>
<feature type="region of interest" description="Disordered" evidence="2">
    <location>
        <begin position="65"/>
        <end position="92"/>
    </location>
</feature>
<feature type="region of interest" description="Disordered" evidence="2">
    <location>
        <begin position="125"/>
        <end position="144"/>
    </location>
</feature>
<keyword evidence="1" id="KW-0175">Coiled coil</keyword>
<dbReference type="Proteomes" id="UP000008784">
    <property type="component" value="Unassembled WGS sequence"/>
</dbReference>
<protein>
    <submittedName>
        <fullName evidence="3">Uncharacterized protein</fullName>
    </submittedName>
</protein>
<organism evidence="3 4">
    <name type="scientific">Arthrobotrys oligospora (strain ATCC 24927 / CBS 115.81 / DSM 1491)</name>
    <name type="common">Nematode-trapping fungus</name>
    <name type="synonym">Didymozoophaga oligospora</name>
    <dbReference type="NCBI Taxonomy" id="756982"/>
    <lineage>
        <taxon>Eukaryota</taxon>
        <taxon>Fungi</taxon>
        <taxon>Dikarya</taxon>
        <taxon>Ascomycota</taxon>
        <taxon>Pezizomycotina</taxon>
        <taxon>Orbiliomycetes</taxon>
        <taxon>Orbiliales</taxon>
        <taxon>Orbiliaceae</taxon>
        <taxon>Orbilia</taxon>
        <taxon>Orbilia oligospora</taxon>
    </lineage>
</organism>
<sequence>MALKQPTDLRYPLPPKPRLTQNWHPRGPDGHVGDLGTTQRLSRQSLQIQTTVAVPALAPELHESIEPPLSRSPLPDKLEAGDNTSTAGNDASLDYSKNNSIIIKSPGQASLPSALPYPVDSLKDSTSQQHLLGSQMTRKKTKRMVRRSLDASWPYSSPQYKLKTPKVKTTKTTTSKPTGIPVPGKFRRRQPKAREWTVEKEMVRGRMYGFVGWDPMQERIRGRMSGFVGWDPMQERIRGRMSGFASTKAIKASADSFSKLFYFNDMSLGREEYVYASHDMDSDMSWFHESTGVFDDLGGSQINPTTEPRTNSNFSGYPEPQQQAPTVSASVKPQTDLLRVLIPIHTIQAPLAQRGSRGLYNEVANLRAKVQKLEAEKRSLKNIEEKLANLEKHLKEGLMPWLNEIADRINNLVAEVFGDRGEEELPQMDN</sequence>
<accession>G1XHW7</accession>
<dbReference type="InParanoid" id="G1XHW7"/>
<evidence type="ECO:0000313" key="4">
    <source>
        <dbReference type="Proteomes" id="UP000008784"/>
    </source>
</evidence>
<dbReference type="RefSeq" id="XP_011124079.1">
    <property type="nucleotide sequence ID" value="XM_011125777.1"/>
</dbReference>
<reference evidence="3 4" key="1">
    <citation type="journal article" date="2011" name="PLoS Pathog.">
        <title>Genomic and proteomic analyses of the fungus Arthrobotrys oligospora provide insights into nematode-trap formation.</title>
        <authorList>
            <person name="Yang J."/>
            <person name="Wang L."/>
            <person name="Ji X."/>
            <person name="Feng Y."/>
            <person name="Li X."/>
            <person name="Zou C."/>
            <person name="Xu J."/>
            <person name="Ren Y."/>
            <person name="Mi Q."/>
            <person name="Wu J."/>
            <person name="Liu S."/>
            <person name="Liu Y."/>
            <person name="Huang X."/>
            <person name="Wang H."/>
            <person name="Niu X."/>
            <person name="Li J."/>
            <person name="Liang L."/>
            <person name="Luo Y."/>
            <person name="Ji K."/>
            <person name="Zhou W."/>
            <person name="Yu Z."/>
            <person name="Li G."/>
            <person name="Liu Y."/>
            <person name="Li L."/>
            <person name="Qiao M."/>
            <person name="Feng L."/>
            <person name="Zhang K.-Q."/>
        </authorList>
    </citation>
    <scope>NUCLEOTIDE SEQUENCE [LARGE SCALE GENOMIC DNA]</scope>
    <source>
        <strain evidence="4">ATCC 24927 / CBS 115.81 / DSM 1491</strain>
    </source>
</reference>
<dbReference type="GeneID" id="22895056"/>
<feature type="region of interest" description="Disordered" evidence="2">
    <location>
        <begin position="1"/>
        <end position="37"/>
    </location>
</feature>
<feature type="compositionally biased region" description="Polar residues" evidence="2">
    <location>
        <begin position="82"/>
        <end position="92"/>
    </location>
</feature>
<name>G1XHW7_ARTOA</name>
<evidence type="ECO:0000313" key="3">
    <source>
        <dbReference type="EMBL" id="EGX47275.1"/>
    </source>
</evidence>
<evidence type="ECO:0000256" key="2">
    <source>
        <dbReference type="SAM" id="MobiDB-lite"/>
    </source>
</evidence>
<feature type="coiled-coil region" evidence="1">
    <location>
        <begin position="356"/>
        <end position="393"/>
    </location>
</feature>
<feature type="compositionally biased region" description="Polar residues" evidence="2">
    <location>
        <begin position="125"/>
        <end position="135"/>
    </location>
</feature>
<proteinExistence type="predicted"/>
<dbReference type="AlphaFoldDB" id="G1XHW7"/>
<dbReference type="HOGENOM" id="CLU_637726_0_0_1"/>
<keyword evidence="4" id="KW-1185">Reference proteome</keyword>
<gene>
    <name evidence="3" type="ORF">AOL_s00091g19</name>
</gene>
<dbReference type="EMBL" id="ADOT01000163">
    <property type="protein sequence ID" value="EGX47275.1"/>
    <property type="molecule type" value="Genomic_DNA"/>
</dbReference>
<evidence type="ECO:0000256" key="1">
    <source>
        <dbReference type="SAM" id="Coils"/>
    </source>
</evidence>
<comment type="caution">
    <text evidence="3">The sequence shown here is derived from an EMBL/GenBank/DDBJ whole genome shotgun (WGS) entry which is preliminary data.</text>
</comment>